<feature type="signal peptide" evidence="1">
    <location>
        <begin position="1"/>
        <end position="19"/>
    </location>
</feature>
<keyword evidence="1" id="KW-0732">Signal</keyword>
<accession>A0ABS5Q8G0</accession>
<protein>
    <submittedName>
        <fullName evidence="2">Uncharacterized protein</fullName>
    </submittedName>
</protein>
<name>A0ABS5Q8G0_9PROT</name>
<evidence type="ECO:0000256" key="1">
    <source>
        <dbReference type="SAM" id="SignalP"/>
    </source>
</evidence>
<organism evidence="2 3">
    <name type="scientific">Roseococcus pinisoli</name>
    <dbReference type="NCBI Taxonomy" id="2835040"/>
    <lineage>
        <taxon>Bacteria</taxon>
        <taxon>Pseudomonadati</taxon>
        <taxon>Pseudomonadota</taxon>
        <taxon>Alphaproteobacteria</taxon>
        <taxon>Acetobacterales</taxon>
        <taxon>Roseomonadaceae</taxon>
        <taxon>Roseococcus</taxon>
    </lineage>
</organism>
<feature type="chain" id="PRO_5045993103" evidence="1">
    <location>
        <begin position="20"/>
        <end position="111"/>
    </location>
</feature>
<reference evidence="2 3" key="1">
    <citation type="submission" date="2021-05" db="EMBL/GenBank/DDBJ databases">
        <title>Roseococcus sp. XZZS9, whole genome shotgun sequencing project.</title>
        <authorList>
            <person name="Zhao G."/>
            <person name="Shen L."/>
        </authorList>
    </citation>
    <scope>NUCLEOTIDE SEQUENCE [LARGE SCALE GENOMIC DNA]</scope>
    <source>
        <strain evidence="2 3">XZZS9</strain>
    </source>
</reference>
<dbReference type="EMBL" id="JAHCDA010000001">
    <property type="protein sequence ID" value="MBS7809976.1"/>
    <property type="molecule type" value="Genomic_DNA"/>
</dbReference>
<keyword evidence="3" id="KW-1185">Reference proteome</keyword>
<dbReference type="Proteomes" id="UP000766336">
    <property type="component" value="Unassembled WGS sequence"/>
</dbReference>
<evidence type="ECO:0000313" key="2">
    <source>
        <dbReference type="EMBL" id="MBS7809976.1"/>
    </source>
</evidence>
<proteinExistence type="predicted"/>
<gene>
    <name evidence="2" type="ORF">KHU32_03440</name>
</gene>
<evidence type="ECO:0000313" key="3">
    <source>
        <dbReference type="Proteomes" id="UP000766336"/>
    </source>
</evidence>
<sequence>MRRAALALLATVMAGPALAQERLVIPAGSGVVVPARGAASPRVVNAPRPTIPLRSAGTARPIAEGSGSLGSGLAAPALIALPIAALAAAVATMPGSGGGNASPTTAPARTR</sequence>
<dbReference type="RefSeq" id="WP_213668627.1">
    <property type="nucleotide sequence ID" value="NZ_JAHCDA010000001.1"/>
</dbReference>
<comment type="caution">
    <text evidence="2">The sequence shown here is derived from an EMBL/GenBank/DDBJ whole genome shotgun (WGS) entry which is preliminary data.</text>
</comment>